<feature type="transmembrane region" description="Helical" evidence="1">
    <location>
        <begin position="21"/>
        <end position="41"/>
    </location>
</feature>
<dbReference type="HOGENOM" id="CLU_980375_0_0_1"/>
<feature type="transmembrane region" description="Helical" evidence="1">
    <location>
        <begin position="116"/>
        <end position="138"/>
    </location>
</feature>
<evidence type="ECO:0000256" key="1">
    <source>
        <dbReference type="SAM" id="Phobius"/>
    </source>
</evidence>
<dbReference type="AlphaFoldDB" id="C4VA98"/>
<feature type="transmembrane region" description="Helical" evidence="1">
    <location>
        <begin position="198"/>
        <end position="217"/>
    </location>
</feature>
<feature type="transmembrane region" description="Helical" evidence="1">
    <location>
        <begin position="229"/>
        <end position="248"/>
    </location>
</feature>
<feature type="transmembrane region" description="Helical" evidence="1">
    <location>
        <begin position="254"/>
        <end position="274"/>
    </location>
</feature>
<dbReference type="Proteomes" id="UP000009082">
    <property type="component" value="Unassembled WGS sequence"/>
</dbReference>
<feature type="transmembrane region" description="Helical" evidence="1">
    <location>
        <begin position="89"/>
        <end position="110"/>
    </location>
</feature>
<accession>C4VA98</accession>
<evidence type="ECO:0000313" key="3">
    <source>
        <dbReference type="Proteomes" id="UP000009082"/>
    </source>
</evidence>
<feature type="transmembrane region" description="Helical" evidence="1">
    <location>
        <begin position="47"/>
        <end position="68"/>
    </location>
</feature>
<sequence length="284" mass="32271">MLLGVFNSSFDVNLNNIDSNVLRYVIMFCIAIVLSLFYAFYRGFYVLSTIVDFSLILCSFIFIGFLAVNGGGNLDNARTQDNTPWTTTIFLVFSVISFSFEMTSCAVSVFNNSSSSLFIVASVCVCILSLFFLSFMYFSNWLWQMKLDEVLSVLTSYNSSLYFVILSIYASFGFLLNVNILNNSIVNIFSTLFNHNNIFGTVLFSILVFLLIFLSVLGDIGLFLWKSTMIIFFGLPLYSMFPYLIIVYNKGLRIVPLICILLFSGFFILALMNYKILNPEYLPN</sequence>
<evidence type="ECO:0000313" key="2">
    <source>
        <dbReference type="EMBL" id="EEQ81854.1"/>
    </source>
</evidence>
<dbReference type="KEGG" id="nce:NCER_101549"/>
<keyword evidence="1" id="KW-0472">Membrane</keyword>
<organism evidence="3">
    <name type="scientific">Vairimorpha ceranae (strain BRL01)</name>
    <name type="common">Microsporidian parasite</name>
    <name type="synonym">Nosema ceranae</name>
    <dbReference type="NCBI Taxonomy" id="578460"/>
    <lineage>
        <taxon>Eukaryota</taxon>
        <taxon>Fungi</taxon>
        <taxon>Fungi incertae sedis</taxon>
        <taxon>Microsporidia</taxon>
        <taxon>Nosematidae</taxon>
        <taxon>Vairimorpha</taxon>
    </lineage>
</organism>
<dbReference type="EMBL" id="ACOL01000185">
    <property type="protein sequence ID" value="EEQ81854.1"/>
    <property type="molecule type" value="Genomic_DNA"/>
</dbReference>
<dbReference type="OMA" id="VIMFCIA"/>
<dbReference type="InParanoid" id="C4VA98"/>
<keyword evidence="1" id="KW-1133">Transmembrane helix</keyword>
<proteinExistence type="predicted"/>
<name>C4VA98_VAIC1</name>
<dbReference type="VEuPathDB" id="MicrosporidiaDB:NCER_101549"/>
<feature type="transmembrane region" description="Helical" evidence="1">
    <location>
        <begin position="159"/>
        <end position="178"/>
    </location>
</feature>
<reference evidence="3" key="1">
    <citation type="journal article" date="2009" name="PLoS Pathog.">
        <title>Genomic analyses of the microsporidian Nosema ceranae, an emergent pathogen of honey bees.</title>
        <authorList>
            <person name="Cornman R.S."/>
            <person name="Chen Y.P."/>
            <person name="Schatz M.C."/>
            <person name="Street C."/>
            <person name="Zhao Y."/>
            <person name="Desany B."/>
            <person name="Egholm M."/>
            <person name="Hutchison S."/>
            <person name="Pettis J.S."/>
            <person name="Lipkin W.I."/>
            <person name="Evans J.D."/>
        </authorList>
    </citation>
    <scope>NUCLEOTIDE SEQUENCE [LARGE SCALE GENOMIC DNA]</scope>
    <source>
        <strain evidence="3">BRL01</strain>
    </source>
</reference>
<keyword evidence="1" id="KW-0812">Transmembrane</keyword>
<protein>
    <submittedName>
        <fullName evidence="2">Uncharacterized protein</fullName>
    </submittedName>
</protein>
<gene>
    <name evidence="2" type="ORF">NCER_101549</name>
</gene>
<dbReference type="STRING" id="578460.C4VA98"/>